<evidence type="ECO:0000256" key="1">
    <source>
        <dbReference type="PROSITE-ProRule" id="PRU00325"/>
    </source>
</evidence>
<keyword evidence="1" id="KW-0479">Metal-binding</keyword>
<dbReference type="Proteomes" id="UP001597214">
    <property type="component" value="Unassembled WGS sequence"/>
</dbReference>
<reference evidence="4" key="1">
    <citation type="journal article" date="2019" name="Int. J. Syst. Evol. Microbiol.">
        <title>The Global Catalogue of Microorganisms (GCM) 10K type strain sequencing project: providing services to taxonomists for standard genome sequencing and annotation.</title>
        <authorList>
            <consortium name="The Broad Institute Genomics Platform"/>
            <consortium name="The Broad Institute Genome Sequencing Center for Infectious Disease"/>
            <person name="Wu L."/>
            <person name="Ma J."/>
        </authorList>
    </citation>
    <scope>NUCLEOTIDE SEQUENCE [LARGE SCALE GENOMIC DNA]</scope>
    <source>
        <strain evidence="4">CCUG 49339</strain>
    </source>
</reference>
<gene>
    <name evidence="3" type="ORF">ACFSCX_16135</name>
</gene>
<dbReference type="PROSITE" id="PS50966">
    <property type="entry name" value="ZF_SWIM"/>
    <property type="match status" value="1"/>
</dbReference>
<feature type="domain" description="SWIM-type" evidence="2">
    <location>
        <begin position="48"/>
        <end position="86"/>
    </location>
</feature>
<dbReference type="InterPro" id="IPR007527">
    <property type="entry name" value="Znf_SWIM"/>
</dbReference>
<name>A0ABW4LSB0_9BACI</name>
<accession>A0ABW4LSB0</accession>
<evidence type="ECO:0000313" key="4">
    <source>
        <dbReference type="Proteomes" id="UP001597214"/>
    </source>
</evidence>
<comment type="caution">
    <text evidence="3">The sequence shown here is derived from an EMBL/GenBank/DDBJ whole genome shotgun (WGS) entry which is preliminary data.</text>
</comment>
<evidence type="ECO:0000259" key="2">
    <source>
        <dbReference type="PROSITE" id="PS50966"/>
    </source>
</evidence>
<dbReference type="EMBL" id="JBHUEM010000028">
    <property type="protein sequence ID" value="MFD1738065.1"/>
    <property type="molecule type" value="Genomic_DNA"/>
</dbReference>
<organism evidence="3 4">
    <name type="scientific">Bacillus salitolerans</name>
    <dbReference type="NCBI Taxonomy" id="1437434"/>
    <lineage>
        <taxon>Bacteria</taxon>
        <taxon>Bacillati</taxon>
        <taxon>Bacillota</taxon>
        <taxon>Bacilli</taxon>
        <taxon>Bacillales</taxon>
        <taxon>Bacillaceae</taxon>
        <taxon>Bacillus</taxon>
    </lineage>
</organism>
<dbReference type="RefSeq" id="WP_377929280.1">
    <property type="nucleotide sequence ID" value="NZ_JBHUEM010000028.1"/>
</dbReference>
<keyword evidence="1" id="KW-0863">Zinc-finger</keyword>
<evidence type="ECO:0000313" key="3">
    <source>
        <dbReference type="EMBL" id="MFD1738065.1"/>
    </source>
</evidence>
<keyword evidence="1" id="KW-0862">Zinc</keyword>
<protein>
    <submittedName>
        <fullName evidence="3">SWIM zinc finger domain-containing protein</fullName>
    </submittedName>
</protein>
<dbReference type="Pfam" id="PF04434">
    <property type="entry name" value="SWIM"/>
    <property type="match status" value="1"/>
</dbReference>
<proteinExistence type="predicted"/>
<keyword evidence="4" id="KW-1185">Reference proteome</keyword>
<sequence>MKLSNFEEYIDDTILKRGKDYFVKGRVEDVTVVSHGHYSGHVVGTEDYRVDVVVSDEGNIMDSYCDCPYNMSEFCKHQVAVFYTLSHSDLNIPETKKSQKGNNKVKLQDILKGLKKEELVEILVKFTEDDSNLEKQLIMKYGPVEDEVKASKKIIKENINRAKKRGFIEWNKAAQAVKGAEIVLDKAYTHLENHHPKLSVQLATIILSEVVPMIQFCDDSSGHVGDVIHGSLRLITDATEQGRLLPLSDQEELFQTIMKEAKHPRYNGWSEWSYTLVEACVSLCDDSKLRKKLEVEVQKMLDDIKEEDSWNAHYEKEELMLIQLKILEQYYLPEQVDEFIMNNISNHKFREKAILMLFERKRYEDIITLCLEGEEKDAEYRGIVHKWMEYRYQAYEKQEDIEQQRKLGKALLLKGVFNYYQKIKVLYSENEWREELTDILTIFEETNPSETYVKILIEEKLTEKLLTYCNRKLYEIERLYPYIAKDYPSQVIKLFNDYIQQYSERSTNRSEYKKVCKVIKTFKKACGSEPAGQLIAELQETYVRRPAFLDELRKVK</sequence>